<dbReference type="PANTHER" id="PTHR30055:SF234">
    <property type="entry name" value="HTH-TYPE TRANSCRIPTIONAL REGULATOR BETI"/>
    <property type="match status" value="1"/>
</dbReference>
<keyword evidence="2" id="KW-0805">Transcription regulation</keyword>
<dbReference type="PROSITE" id="PS50977">
    <property type="entry name" value="HTH_TETR_2"/>
    <property type="match status" value="1"/>
</dbReference>
<dbReference type="Proteomes" id="UP000572051">
    <property type="component" value="Unassembled WGS sequence"/>
</dbReference>
<dbReference type="RefSeq" id="WP_179828519.1">
    <property type="nucleotide sequence ID" value="NZ_JACCFS010000001.1"/>
</dbReference>
<evidence type="ECO:0000313" key="8">
    <source>
        <dbReference type="Proteomes" id="UP000572051"/>
    </source>
</evidence>
<name>A0A7Z0JCV0_9ACTN</name>
<dbReference type="SUPFAM" id="SSF48498">
    <property type="entry name" value="Tetracyclin repressor-like, C-terminal domain"/>
    <property type="match status" value="1"/>
</dbReference>
<keyword evidence="3 5" id="KW-0238">DNA-binding</keyword>
<organism evidence="7 8">
    <name type="scientific">Nocardiopsis aegyptia</name>
    <dbReference type="NCBI Taxonomy" id="220378"/>
    <lineage>
        <taxon>Bacteria</taxon>
        <taxon>Bacillati</taxon>
        <taxon>Actinomycetota</taxon>
        <taxon>Actinomycetes</taxon>
        <taxon>Streptosporangiales</taxon>
        <taxon>Nocardiopsidaceae</taxon>
        <taxon>Nocardiopsis</taxon>
    </lineage>
</organism>
<evidence type="ECO:0000313" key="7">
    <source>
        <dbReference type="EMBL" id="NYJ37636.1"/>
    </source>
</evidence>
<dbReference type="Pfam" id="PF00440">
    <property type="entry name" value="TetR_N"/>
    <property type="match status" value="1"/>
</dbReference>
<dbReference type="SUPFAM" id="SSF46689">
    <property type="entry name" value="Homeodomain-like"/>
    <property type="match status" value="1"/>
</dbReference>
<proteinExistence type="predicted"/>
<evidence type="ECO:0000256" key="2">
    <source>
        <dbReference type="ARBA" id="ARBA00023015"/>
    </source>
</evidence>
<keyword evidence="4" id="KW-0804">Transcription</keyword>
<dbReference type="InterPro" id="IPR036271">
    <property type="entry name" value="Tet_transcr_reg_TetR-rel_C_sf"/>
</dbReference>
<accession>A0A7Z0JCV0</accession>
<dbReference type="InterPro" id="IPR039538">
    <property type="entry name" value="BetI_C"/>
</dbReference>
<dbReference type="Gene3D" id="1.10.357.10">
    <property type="entry name" value="Tetracycline Repressor, domain 2"/>
    <property type="match status" value="1"/>
</dbReference>
<protein>
    <submittedName>
        <fullName evidence="7">AcrR family transcriptional regulator</fullName>
    </submittedName>
</protein>
<dbReference type="GO" id="GO:0000976">
    <property type="term" value="F:transcription cis-regulatory region binding"/>
    <property type="evidence" value="ECO:0007669"/>
    <property type="project" value="TreeGrafter"/>
</dbReference>
<sequence length="218" mass="23243">MPRTADHALRRAQISAAVRSLIAESGLDAVTVARTAAAAGISVGLVQHYFRSKDDMLLHAFEEVSAAVAERVARIAHEGTRHERSIADVLTDALDEHLPLDEPRRAEYRVVRSFAGRALDNPDLARVEASTAAALCAEIARAVRNGTECGEVEPGTDAETAAARVAAVVEGLATQVYRREAGAADRARDVLRAEVAAVFTGECHQYDGGRPGQAAPRR</sequence>
<dbReference type="EMBL" id="JACCFS010000001">
    <property type="protein sequence ID" value="NYJ37636.1"/>
    <property type="molecule type" value="Genomic_DNA"/>
</dbReference>
<dbReference type="InterPro" id="IPR001647">
    <property type="entry name" value="HTH_TetR"/>
</dbReference>
<feature type="DNA-binding region" description="H-T-H motif" evidence="5">
    <location>
        <begin position="31"/>
        <end position="50"/>
    </location>
</feature>
<evidence type="ECO:0000256" key="1">
    <source>
        <dbReference type="ARBA" id="ARBA00022491"/>
    </source>
</evidence>
<dbReference type="PANTHER" id="PTHR30055">
    <property type="entry name" value="HTH-TYPE TRANSCRIPTIONAL REGULATOR RUTR"/>
    <property type="match status" value="1"/>
</dbReference>
<evidence type="ECO:0000256" key="3">
    <source>
        <dbReference type="ARBA" id="ARBA00023125"/>
    </source>
</evidence>
<gene>
    <name evidence="7" type="ORF">HNR10_005517</name>
</gene>
<dbReference type="InterPro" id="IPR050109">
    <property type="entry name" value="HTH-type_TetR-like_transc_reg"/>
</dbReference>
<dbReference type="GO" id="GO:0003700">
    <property type="term" value="F:DNA-binding transcription factor activity"/>
    <property type="evidence" value="ECO:0007669"/>
    <property type="project" value="TreeGrafter"/>
</dbReference>
<dbReference type="Pfam" id="PF13977">
    <property type="entry name" value="TetR_C_6"/>
    <property type="match status" value="1"/>
</dbReference>
<evidence type="ECO:0000256" key="4">
    <source>
        <dbReference type="ARBA" id="ARBA00023163"/>
    </source>
</evidence>
<dbReference type="InterPro" id="IPR009057">
    <property type="entry name" value="Homeodomain-like_sf"/>
</dbReference>
<dbReference type="AlphaFoldDB" id="A0A7Z0JCV0"/>
<dbReference type="PRINTS" id="PR00455">
    <property type="entry name" value="HTHTETR"/>
</dbReference>
<evidence type="ECO:0000259" key="6">
    <source>
        <dbReference type="PROSITE" id="PS50977"/>
    </source>
</evidence>
<evidence type="ECO:0000256" key="5">
    <source>
        <dbReference type="PROSITE-ProRule" id="PRU00335"/>
    </source>
</evidence>
<keyword evidence="1" id="KW-0678">Repressor</keyword>
<reference evidence="7 8" key="1">
    <citation type="submission" date="2020-07" db="EMBL/GenBank/DDBJ databases">
        <title>Sequencing the genomes of 1000 actinobacteria strains.</title>
        <authorList>
            <person name="Klenk H.-P."/>
        </authorList>
    </citation>
    <scope>NUCLEOTIDE SEQUENCE [LARGE SCALE GENOMIC DNA]</scope>
    <source>
        <strain evidence="7 8">DSM 44442</strain>
    </source>
</reference>
<feature type="domain" description="HTH tetR-type" evidence="6">
    <location>
        <begin position="8"/>
        <end position="68"/>
    </location>
</feature>
<keyword evidence="8" id="KW-1185">Reference proteome</keyword>
<comment type="caution">
    <text evidence="7">The sequence shown here is derived from an EMBL/GenBank/DDBJ whole genome shotgun (WGS) entry which is preliminary data.</text>
</comment>